<keyword evidence="12" id="KW-1185">Reference proteome</keyword>
<keyword evidence="4 7" id="KW-0267">Excision nuclease</keyword>
<dbReference type="Gene3D" id="3.40.1440.10">
    <property type="entry name" value="GIY-YIG endonuclease"/>
    <property type="match status" value="1"/>
</dbReference>
<dbReference type="Proteomes" id="UP000594463">
    <property type="component" value="Chromosome"/>
</dbReference>
<dbReference type="GO" id="GO:0009380">
    <property type="term" value="C:excinuclease repair complex"/>
    <property type="evidence" value="ECO:0007669"/>
    <property type="project" value="InterPro"/>
</dbReference>
<evidence type="ECO:0000256" key="2">
    <source>
        <dbReference type="ARBA" id="ARBA00022763"/>
    </source>
</evidence>
<proteinExistence type="inferred from homology"/>
<evidence type="ECO:0000313" key="12">
    <source>
        <dbReference type="Proteomes" id="UP000594463"/>
    </source>
</evidence>
<dbReference type="PROSITE" id="PS50151">
    <property type="entry name" value="UVR"/>
    <property type="match status" value="1"/>
</dbReference>
<dbReference type="Pfam" id="PF01541">
    <property type="entry name" value="GIY-YIG"/>
    <property type="match status" value="1"/>
</dbReference>
<dbReference type="EMBL" id="CP065383">
    <property type="protein sequence ID" value="QPM69234.1"/>
    <property type="molecule type" value="Genomic_DNA"/>
</dbReference>
<feature type="domain" description="UvrC family homology region profile" evidence="10">
    <location>
        <begin position="261"/>
        <end position="486"/>
    </location>
</feature>
<dbReference type="Gene3D" id="1.10.150.20">
    <property type="entry name" value="5' to 3' exonuclease, C-terminal subdomain"/>
    <property type="match status" value="1"/>
</dbReference>
<dbReference type="Pfam" id="PF08459">
    <property type="entry name" value="UvrC_RNaseH_dom"/>
    <property type="match status" value="1"/>
</dbReference>
<dbReference type="SUPFAM" id="SSF47781">
    <property type="entry name" value="RuvA domain 2-like"/>
    <property type="match status" value="1"/>
</dbReference>
<dbReference type="InterPro" id="IPR038476">
    <property type="entry name" value="UvrC_RNase_H_dom_sf"/>
</dbReference>
<keyword evidence="3 7" id="KW-0228">DNA excision</keyword>
<dbReference type="InterPro" id="IPR047296">
    <property type="entry name" value="GIY-YIG_UvrC_Cho"/>
</dbReference>
<accession>A0A7T1ANM9</accession>
<keyword evidence="6 7" id="KW-0742">SOS response</keyword>
<name>A0A7T1ANM9_ATRLM</name>
<dbReference type="InterPro" id="IPR000305">
    <property type="entry name" value="GIY-YIG_endonuc"/>
</dbReference>
<keyword evidence="1 7" id="KW-0963">Cytoplasm</keyword>
<dbReference type="InterPro" id="IPR050066">
    <property type="entry name" value="UvrABC_protein_C"/>
</dbReference>
<dbReference type="InterPro" id="IPR001943">
    <property type="entry name" value="UVR_dom"/>
</dbReference>
<reference evidence="11 12" key="1">
    <citation type="journal article" date="2021" name="Nat. Commun.">
        <title>Isolation of a member of the candidate phylum Atribacteria reveals a unique cell membrane structure.</title>
        <authorList>
            <person name="Taiki K."/>
            <person name="Nobu M.K."/>
            <person name="Kusada H."/>
            <person name="Meng X.-Y."/>
            <person name="Hosoki N."/>
            <person name="Uematsu K."/>
            <person name="Yoshioka H."/>
            <person name="Kamagata Y."/>
            <person name="Tamaki H."/>
        </authorList>
    </citation>
    <scope>NUCLEOTIDE SEQUENCE [LARGE SCALE GENOMIC DNA]</scope>
    <source>
        <strain evidence="11 12">RT761</strain>
    </source>
</reference>
<keyword evidence="2 7" id="KW-0227">DNA damage</keyword>
<dbReference type="KEGG" id="alam:RT761_02464"/>
<feature type="domain" description="GIY-YIG" evidence="9">
    <location>
        <begin position="21"/>
        <end position="99"/>
    </location>
</feature>
<evidence type="ECO:0000256" key="6">
    <source>
        <dbReference type="ARBA" id="ARBA00023236"/>
    </source>
</evidence>
<dbReference type="InterPro" id="IPR035901">
    <property type="entry name" value="GIY-YIG_endonuc_sf"/>
</dbReference>
<dbReference type="GO" id="GO:0009432">
    <property type="term" value="P:SOS response"/>
    <property type="evidence" value="ECO:0007669"/>
    <property type="project" value="UniProtKB-UniRule"/>
</dbReference>
<evidence type="ECO:0000256" key="5">
    <source>
        <dbReference type="ARBA" id="ARBA00023204"/>
    </source>
</evidence>
<comment type="function">
    <text evidence="7">The UvrABC repair system catalyzes the recognition and processing of DNA lesions. UvrC both incises the 5' and 3' sides of the lesion. The N-terminal half is responsible for the 3' incision and the C-terminal half is responsible for the 5' incision.</text>
</comment>
<evidence type="ECO:0000259" key="8">
    <source>
        <dbReference type="PROSITE" id="PS50151"/>
    </source>
</evidence>
<protein>
    <recommendedName>
        <fullName evidence="7">UvrABC system protein C</fullName>
        <shortName evidence="7">Protein UvrC</shortName>
    </recommendedName>
    <alternativeName>
        <fullName evidence="7">Excinuclease ABC subunit C</fullName>
    </alternativeName>
</protein>
<comment type="subunit">
    <text evidence="7">Interacts with UvrB in an incision complex.</text>
</comment>
<dbReference type="InterPro" id="IPR010994">
    <property type="entry name" value="RuvA_2-like"/>
</dbReference>
<dbReference type="InterPro" id="IPR001162">
    <property type="entry name" value="UvrC_RNase_H_dom"/>
</dbReference>
<feature type="domain" description="UVR" evidence="8">
    <location>
        <begin position="210"/>
        <end position="245"/>
    </location>
</feature>
<keyword evidence="5 7" id="KW-0234">DNA repair</keyword>
<dbReference type="GO" id="GO:0003677">
    <property type="term" value="F:DNA binding"/>
    <property type="evidence" value="ECO:0007669"/>
    <property type="project" value="UniProtKB-UniRule"/>
</dbReference>
<dbReference type="Pfam" id="PF02151">
    <property type="entry name" value="UVR"/>
    <property type="match status" value="1"/>
</dbReference>
<dbReference type="Gene3D" id="3.30.420.340">
    <property type="entry name" value="UvrC, RNAse H endonuclease domain"/>
    <property type="match status" value="1"/>
</dbReference>
<evidence type="ECO:0000259" key="10">
    <source>
        <dbReference type="PROSITE" id="PS50165"/>
    </source>
</evidence>
<dbReference type="PANTHER" id="PTHR30562:SF1">
    <property type="entry name" value="UVRABC SYSTEM PROTEIN C"/>
    <property type="match status" value="1"/>
</dbReference>
<gene>
    <name evidence="7 11" type="primary">uvrC</name>
    <name evidence="11" type="ORF">RT761_02464</name>
</gene>
<evidence type="ECO:0000256" key="4">
    <source>
        <dbReference type="ARBA" id="ARBA00022881"/>
    </source>
</evidence>
<dbReference type="PROSITE" id="PS50164">
    <property type="entry name" value="GIY_YIG"/>
    <property type="match status" value="1"/>
</dbReference>
<dbReference type="AlphaFoldDB" id="A0A7T1ANM9"/>
<dbReference type="FunFam" id="3.40.1440.10:FF:000001">
    <property type="entry name" value="UvrABC system protein C"/>
    <property type="match status" value="1"/>
</dbReference>
<dbReference type="GO" id="GO:0005737">
    <property type="term" value="C:cytoplasm"/>
    <property type="evidence" value="ECO:0007669"/>
    <property type="project" value="UniProtKB-SubCell"/>
</dbReference>
<dbReference type="PANTHER" id="PTHR30562">
    <property type="entry name" value="UVRC/OXIDOREDUCTASE"/>
    <property type="match status" value="1"/>
</dbReference>
<dbReference type="HAMAP" id="MF_00203">
    <property type="entry name" value="UvrC"/>
    <property type="match status" value="1"/>
</dbReference>
<dbReference type="InterPro" id="IPR036876">
    <property type="entry name" value="UVR_dom_sf"/>
</dbReference>
<dbReference type="PROSITE" id="PS50165">
    <property type="entry name" value="UVRC"/>
    <property type="match status" value="1"/>
</dbReference>
<evidence type="ECO:0000313" key="11">
    <source>
        <dbReference type="EMBL" id="QPM69234.1"/>
    </source>
</evidence>
<evidence type="ECO:0000256" key="7">
    <source>
        <dbReference type="HAMAP-Rule" id="MF_00203"/>
    </source>
</evidence>
<evidence type="ECO:0000256" key="3">
    <source>
        <dbReference type="ARBA" id="ARBA00022769"/>
    </source>
</evidence>
<evidence type="ECO:0000259" key="9">
    <source>
        <dbReference type="PROSITE" id="PS50164"/>
    </source>
</evidence>
<sequence>MSEKNFVRSETTRNSLQELPTSCGVYILCNQSHQIIYIGKAIHIQNRVRNHLQGDSSSLLKRDMAKEIHTIQFILTRDEAEALLLEEELIKTYQPQYNIRMKDDKSYPYIHFDFRGDFPAVKIARRKTAKPGYFYGPYTNSKKARDGLKILRQIFLLRGCSIPESRFPLLRSCLDYELKLCCAPCIGKCSSSEYQDKLNKARLFLEGDYLEVTNWLEEEMWDAADRQDFEKAAQFRDHLDCLLKIIGRYRLVLPDGSDIDFIELESESNLASLVVVKVRKGRLIGIENFHAQREENADRDYILNEFIENFYLDHFNPPTKICVQFDFNHNLQERIKEKGHLSIVDLPRNSSELDLLHFAQENAQKNLQLEKIKALRQNMDHQHILNELKALLSLPALPRLIEGVDISTFQGDESVGAIVAFFDGVPLKKRYRKYIIRETDHPDDFAMIEETLTRHFNKLIQNQTEFPNLLVIDGGIGQLNSALKVLHNFSLTIPVLALAKENEEIFLPKKSASLRLPPENSSLQFLQRIRNEVHRFVITFHRVRRNKNMFSSVLDDIPGIGPKRKHVLLSAFDNLTQILDYSPQEVSHQLKIPTQSIIEIQKKLSQKNISTMKEGIVSS</sequence>
<dbReference type="SUPFAM" id="SSF46600">
    <property type="entry name" value="C-terminal UvrC-binding domain of UvrB"/>
    <property type="match status" value="1"/>
</dbReference>
<dbReference type="SUPFAM" id="SSF82771">
    <property type="entry name" value="GIY-YIG endonuclease"/>
    <property type="match status" value="1"/>
</dbReference>
<organism evidence="11 12">
    <name type="scientific">Atribacter laminatus</name>
    <dbReference type="NCBI Taxonomy" id="2847778"/>
    <lineage>
        <taxon>Bacteria</taxon>
        <taxon>Pseudomonadati</taxon>
        <taxon>Atribacterota</taxon>
        <taxon>Atribacteria</taxon>
        <taxon>Atribacterales</taxon>
        <taxon>Atribacteraceae</taxon>
        <taxon>Atribacter</taxon>
    </lineage>
</organism>
<comment type="subcellular location">
    <subcellularLocation>
        <location evidence="7">Cytoplasm</location>
    </subcellularLocation>
</comment>
<dbReference type="NCBIfam" id="TIGR00194">
    <property type="entry name" value="uvrC"/>
    <property type="match status" value="1"/>
</dbReference>
<dbReference type="GO" id="GO:0006289">
    <property type="term" value="P:nucleotide-excision repair"/>
    <property type="evidence" value="ECO:0007669"/>
    <property type="project" value="UniProtKB-UniRule"/>
</dbReference>
<dbReference type="Pfam" id="PF22920">
    <property type="entry name" value="UvrC_RNaseH"/>
    <property type="match status" value="1"/>
</dbReference>
<dbReference type="Gene3D" id="4.10.860.10">
    <property type="entry name" value="UVR domain"/>
    <property type="match status" value="1"/>
</dbReference>
<dbReference type="SMART" id="SM00465">
    <property type="entry name" value="GIYc"/>
    <property type="match status" value="1"/>
</dbReference>
<dbReference type="CDD" id="cd10434">
    <property type="entry name" value="GIY-YIG_UvrC_Cho"/>
    <property type="match status" value="1"/>
</dbReference>
<dbReference type="RefSeq" id="WP_218111713.1">
    <property type="nucleotide sequence ID" value="NZ_CP065383.1"/>
</dbReference>
<comment type="similarity">
    <text evidence="7">Belongs to the UvrC family.</text>
</comment>
<evidence type="ECO:0000256" key="1">
    <source>
        <dbReference type="ARBA" id="ARBA00022490"/>
    </source>
</evidence>
<dbReference type="GO" id="GO:0009381">
    <property type="term" value="F:excinuclease ABC activity"/>
    <property type="evidence" value="ECO:0007669"/>
    <property type="project" value="UniProtKB-UniRule"/>
</dbReference>
<dbReference type="InterPro" id="IPR004791">
    <property type="entry name" value="UvrC"/>
</dbReference>